<name>R1AWS7_9FIRM</name>
<dbReference type="AlphaFoldDB" id="R1AWS7"/>
<proteinExistence type="predicted"/>
<dbReference type="RefSeq" id="WP_006307056.1">
    <property type="nucleotide sequence ID" value="NZ_ARZA01000040.1"/>
</dbReference>
<dbReference type="OrthoDB" id="1955318at2"/>
<dbReference type="eggNOG" id="ENOG50334PT">
    <property type="taxonomic scope" value="Bacteria"/>
</dbReference>
<gene>
    <name evidence="2" type="ORF">L21TH_0254</name>
</gene>
<sequence length="103" mass="12354">MANDIPKNKDNKNVEKLIDNLKDKINPTEEQLDKLKEMANKYSGKSEEELVFEIIKLNKMFSEKMSEEEYLDKIKKLERIRPFLNEQQEKKLNKLLEILQENK</sequence>
<evidence type="ECO:0000313" key="3">
    <source>
        <dbReference type="Proteomes" id="UP000013378"/>
    </source>
</evidence>
<feature type="coiled-coil region" evidence="1">
    <location>
        <begin position="11"/>
        <end position="38"/>
    </location>
</feature>
<comment type="caution">
    <text evidence="2">The sequence shown here is derived from an EMBL/GenBank/DDBJ whole genome shotgun (WGS) entry which is preliminary data.</text>
</comment>
<accession>R1AWS7</accession>
<evidence type="ECO:0000313" key="2">
    <source>
        <dbReference type="EMBL" id="EOD01648.1"/>
    </source>
</evidence>
<dbReference type="Proteomes" id="UP000013378">
    <property type="component" value="Unassembled WGS sequence"/>
</dbReference>
<reference evidence="2 3" key="1">
    <citation type="journal article" date="2015" name="Geomicrobiol. J.">
        <title>Caldisalinibacter kiritimatiensis gen. nov., sp. nov., a moderately thermohalophilic thiosulfate-reducing bacterium from a hypersaline microbial mat.</title>
        <authorList>
            <person name="Ben Hania W."/>
            <person name="Joseph M."/>
            <person name="Fiebig A."/>
            <person name="Bunk B."/>
            <person name="Klenk H.-P."/>
            <person name="Fardeau M.-L."/>
            <person name="Spring S."/>
        </authorList>
    </citation>
    <scope>NUCLEOTIDE SEQUENCE [LARGE SCALE GENOMIC DNA]</scope>
    <source>
        <strain evidence="2 3">L21-TH-D2</strain>
    </source>
</reference>
<keyword evidence="1" id="KW-0175">Coiled coil</keyword>
<protein>
    <submittedName>
        <fullName evidence="2">Uncharacterized protein</fullName>
    </submittedName>
</protein>
<dbReference type="STRING" id="1304284.L21TH_0254"/>
<keyword evidence="3" id="KW-1185">Reference proteome</keyword>
<dbReference type="EMBL" id="ARZA01000040">
    <property type="protein sequence ID" value="EOD01648.1"/>
    <property type="molecule type" value="Genomic_DNA"/>
</dbReference>
<evidence type="ECO:0000256" key="1">
    <source>
        <dbReference type="SAM" id="Coils"/>
    </source>
</evidence>
<organism evidence="2 3">
    <name type="scientific">Caldisalinibacter kiritimatiensis</name>
    <dbReference type="NCBI Taxonomy" id="1304284"/>
    <lineage>
        <taxon>Bacteria</taxon>
        <taxon>Bacillati</taxon>
        <taxon>Bacillota</taxon>
        <taxon>Tissierellia</taxon>
        <taxon>Tissierellales</taxon>
        <taxon>Thermohalobacteraceae</taxon>
        <taxon>Caldisalinibacter</taxon>
    </lineage>
</organism>